<dbReference type="InterPro" id="IPR018170">
    <property type="entry name" value="Aldo/ket_reductase_CS"/>
</dbReference>
<comment type="caution">
    <text evidence="5">The sequence shown here is derived from an EMBL/GenBank/DDBJ whole genome shotgun (WGS) entry which is preliminary data.</text>
</comment>
<evidence type="ECO:0000313" key="5">
    <source>
        <dbReference type="EMBL" id="MBL3678094.1"/>
    </source>
</evidence>
<feature type="domain" description="NADP-dependent oxidoreductase" evidence="4">
    <location>
        <begin position="30"/>
        <end position="263"/>
    </location>
</feature>
<dbReference type="PIRSF" id="PIRSF000097">
    <property type="entry name" value="AKR"/>
    <property type="match status" value="1"/>
</dbReference>
<dbReference type="InterPro" id="IPR023210">
    <property type="entry name" value="NADP_OxRdtase_dom"/>
</dbReference>
<evidence type="ECO:0000256" key="3">
    <source>
        <dbReference type="ARBA" id="ARBA00023002"/>
    </source>
</evidence>
<gene>
    <name evidence="5" type="ORF">D3230_02080</name>
</gene>
<evidence type="ECO:0000313" key="6">
    <source>
        <dbReference type="Proteomes" id="UP001645859"/>
    </source>
</evidence>
<dbReference type="EMBL" id="QYAC01000001">
    <property type="protein sequence ID" value="MBL3678094.1"/>
    <property type="molecule type" value="Genomic_DNA"/>
</dbReference>
<keyword evidence="2" id="KW-0521">NADP</keyword>
<organism evidence="5 6">
    <name type="scientific">Leucobacter chromiireducens subsp. solipictus</name>
    <dbReference type="NCBI Taxonomy" id="398235"/>
    <lineage>
        <taxon>Bacteria</taxon>
        <taxon>Bacillati</taxon>
        <taxon>Actinomycetota</taxon>
        <taxon>Actinomycetes</taxon>
        <taxon>Micrococcales</taxon>
        <taxon>Microbacteriaceae</taxon>
        <taxon>Leucobacter</taxon>
    </lineage>
</organism>
<name>A0ABS1SC19_9MICO</name>
<evidence type="ECO:0000259" key="4">
    <source>
        <dbReference type="Pfam" id="PF00248"/>
    </source>
</evidence>
<proteinExistence type="inferred from homology"/>
<dbReference type="SUPFAM" id="SSF51430">
    <property type="entry name" value="NAD(P)-linked oxidoreductase"/>
    <property type="match status" value="1"/>
</dbReference>
<dbReference type="InterPro" id="IPR020471">
    <property type="entry name" value="AKR"/>
</dbReference>
<dbReference type="PRINTS" id="PR00069">
    <property type="entry name" value="ALDKETRDTASE"/>
</dbReference>
<comment type="similarity">
    <text evidence="1">Belongs to the aldo/keto reductase family.</text>
</comment>
<evidence type="ECO:0000256" key="2">
    <source>
        <dbReference type="ARBA" id="ARBA00022857"/>
    </source>
</evidence>
<protein>
    <submittedName>
        <fullName evidence="5">Aldo/keto reductase</fullName>
    </submittedName>
</protein>
<dbReference type="PANTHER" id="PTHR43827">
    <property type="entry name" value="2,5-DIKETO-D-GLUCONIC ACID REDUCTASE"/>
    <property type="match status" value="1"/>
</dbReference>
<dbReference type="PROSITE" id="PS00798">
    <property type="entry name" value="ALDOKETO_REDUCTASE_1"/>
    <property type="match status" value="1"/>
</dbReference>
<reference evidence="5 6" key="1">
    <citation type="submission" date="2018-09" db="EMBL/GenBank/DDBJ databases">
        <title>Comparative genomics of Leucobacter spp.</title>
        <authorList>
            <person name="Reis A.C."/>
            <person name="Kolvenbach B.A."/>
            <person name="Corvini P.F.X."/>
            <person name="Nunes O.C."/>
        </authorList>
    </citation>
    <scope>NUCLEOTIDE SEQUENCE [LARGE SCALE GENOMIC DNA]</scope>
    <source>
        <strain evidence="5 6">TAN 31504</strain>
    </source>
</reference>
<dbReference type="InterPro" id="IPR036812">
    <property type="entry name" value="NAD(P)_OxRdtase_dom_sf"/>
</dbReference>
<dbReference type="Gene3D" id="3.20.20.100">
    <property type="entry name" value="NADP-dependent oxidoreductase domain"/>
    <property type="match status" value="1"/>
</dbReference>
<accession>A0ABS1SC19</accession>
<keyword evidence="3" id="KW-0560">Oxidoreductase</keyword>
<dbReference type="CDD" id="cd19071">
    <property type="entry name" value="AKR_AKR1-5-like"/>
    <property type="match status" value="1"/>
</dbReference>
<dbReference type="PANTHER" id="PTHR43827:SF3">
    <property type="entry name" value="NADP-DEPENDENT OXIDOREDUCTASE DOMAIN-CONTAINING PROTEIN"/>
    <property type="match status" value="1"/>
</dbReference>
<dbReference type="Pfam" id="PF00248">
    <property type="entry name" value="Aldo_ket_red"/>
    <property type="match status" value="1"/>
</dbReference>
<keyword evidence="6" id="KW-1185">Reference proteome</keyword>
<dbReference type="RefSeq" id="WP_202343331.1">
    <property type="nucleotide sequence ID" value="NZ_BAAAPI010000001.1"/>
</dbReference>
<evidence type="ECO:0000256" key="1">
    <source>
        <dbReference type="ARBA" id="ARBA00007905"/>
    </source>
</evidence>
<sequence length="279" mass="30759">MTVALPIPTIELTSGARIPQLGFGCFLVQPGDTERIVSEALEVGYRHIDTAAAYGNEAEVGAAIAQSGIPREELFITTKLWNDRQGDARAALTESLDKLGLDRVDLYLVHWPVPSQDTYVAAWEQVLDLREAGLTVDAGVSNHEIEHLERIIEATGEFPAVNQIELHPEHQRQQLTAYCRANGIEIEAWGPLAQGKSDLLMQPRLQEIAASHGKSVAQIVLRWHIENGTIIFPKTSSRSRLIENADLFDFALTETEHAFVTALESGTNYGPDPREFGAK</sequence>
<dbReference type="Proteomes" id="UP001645859">
    <property type="component" value="Unassembled WGS sequence"/>
</dbReference>